<dbReference type="InterPro" id="IPR036812">
    <property type="entry name" value="NAD(P)_OxRdtase_dom_sf"/>
</dbReference>
<dbReference type="SUPFAM" id="SSF51430">
    <property type="entry name" value="NAD(P)-linked oxidoreductase"/>
    <property type="match status" value="1"/>
</dbReference>
<evidence type="ECO:0000256" key="1">
    <source>
        <dbReference type="ARBA" id="ARBA00023002"/>
    </source>
</evidence>
<dbReference type="AlphaFoldDB" id="A0A8H7RUX1"/>
<dbReference type="InterPro" id="IPR050523">
    <property type="entry name" value="AKR_Detox_Biosynth"/>
</dbReference>
<sequence length="321" mass="36595">MTRMNIILGTMTFGKTESSRITDTSVINSIINKFGEFGYKELDTARVYCEGTTEEVLADLGVVNQFKIATKVAPRTPGDHEPEKLKKIFYTSLEKLKLKKVDIFYLHAPDHATPIEDTLGAVQELYKEGLFERFGLSNYAAWQVSAIYEIMKCKNWVLPSVYQGMYNALTRDVEHELFKCLEKYKIIFNAYNPLAGGLLSPHYENLQTRVENYSRFDPNTSQGQQYRDRYWNQIYFEAVSKVHNVAKENGLSPTDIALRWMVHHSELNAAKGDGIIIGVSSLAHCEQNLKAVERGPLPQPIVDALDKAWEIAVVKVPPYYR</sequence>
<dbReference type="GO" id="GO:0016491">
    <property type="term" value="F:oxidoreductase activity"/>
    <property type="evidence" value="ECO:0007669"/>
    <property type="project" value="UniProtKB-KW"/>
</dbReference>
<dbReference type="OrthoDB" id="2310150at2759"/>
<name>A0A8H7RUX1_9FUNG</name>
<gene>
    <name evidence="3" type="ORF">INT45_003914</name>
</gene>
<dbReference type="Gene3D" id="3.20.20.100">
    <property type="entry name" value="NADP-dependent oxidoreductase domain"/>
    <property type="match status" value="1"/>
</dbReference>
<evidence type="ECO:0000259" key="2">
    <source>
        <dbReference type="Pfam" id="PF00248"/>
    </source>
</evidence>
<dbReference type="CDD" id="cd19075">
    <property type="entry name" value="AKR_AKR7A1-5"/>
    <property type="match status" value="1"/>
</dbReference>
<dbReference type="EMBL" id="JAEPRB010000428">
    <property type="protein sequence ID" value="KAG2216283.1"/>
    <property type="molecule type" value="Genomic_DNA"/>
</dbReference>
<dbReference type="InterPro" id="IPR023210">
    <property type="entry name" value="NADP_OxRdtase_dom"/>
</dbReference>
<organism evidence="3 4">
    <name type="scientific">Circinella minor</name>
    <dbReference type="NCBI Taxonomy" id="1195481"/>
    <lineage>
        <taxon>Eukaryota</taxon>
        <taxon>Fungi</taxon>
        <taxon>Fungi incertae sedis</taxon>
        <taxon>Mucoromycota</taxon>
        <taxon>Mucoromycotina</taxon>
        <taxon>Mucoromycetes</taxon>
        <taxon>Mucorales</taxon>
        <taxon>Lichtheimiaceae</taxon>
        <taxon>Circinella</taxon>
    </lineage>
</organism>
<protein>
    <recommendedName>
        <fullName evidence="2">NADP-dependent oxidoreductase domain-containing protein</fullName>
    </recommendedName>
</protein>
<comment type="caution">
    <text evidence="3">The sequence shown here is derived from an EMBL/GenBank/DDBJ whole genome shotgun (WGS) entry which is preliminary data.</text>
</comment>
<feature type="domain" description="NADP-dependent oxidoreductase" evidence="2">
    <location>
        <begin position="5"/>
        <end position="309"/>
    </location>
</feature>
<dbReference type="PANTHER" id="PTHR43364">
    <property type="entry name" value="NADH-SPECIFIC METHYLGLYOXAL REDUCTASE-RELATED"/>
    <property type="match status" value="1"/>
</dbReference>
<dbReference type="Pfam" id="PF00248">
    <property type="entry name" value="Aldo_ket_red"/>
    <property type="match status" value="1"/>
</dbReference>
<dbReference type="Proteomes" id="UP000646827">
    <property type="component" value="Unassembled WGS sequence"/>
</dbReference>
<dbReference type="InterPro" id="IPR020471">
    <property type="entry name" value="AKR"/>
</dbReference>
<keyword evidence="4" id="KW-1185">Reference proteome</keyword>
<reference evidence="3 4" key="1">
    <citation type="submission" date="2020-12" db="EMBL/GenBank/DDBJ databases">
        <title>Metabolic potential, ecology and presence of endohyphal bacteria is reflected in genomic diversity of Mucoromycotina.</title>
        <authorList>
            <person name="Muszewska A."/>
            <person name="Okrasinska A."/>
            <person name="Steczkiewicz K."/>
            <person name="Drgas O."/>
            <person name="Orlowska M."/>
            <person name="Perlinska-Lenart U."/>
            <person name="Aleksandrzak-Piekarczyk T."/>
            <person name="Szatraj K."/>
            <person name="Zielenkiewicz U."/>
            <person name="Pilsyk S."/>
            <person name="Malc E."/>
            <person name="Mieczkowski P."/>
            <person name="Kruszewska J.S."/>
            <person name="Biernat P."/>
            <person name="Pawlowska J."/>
        </authorList>
    </citation>
    <scope>NUCLEOTIDE SEQUENCE [LARGE SCALE GENOMIC DNA]</scope>
    <source>
        <strain evidence="3 4">CBS 142.35</strain>
    </source>
</reference>
<keyword evidence="1" id="KW-0560">Oxidoreductase</keyword>
<proteinExistence type="predicted"/>
<evidence type="ECO:0000313" key="3">
    <source>
        <dbReference type="EMBL" id="KAG2216283.1"/>
    </source>
</evidence>
<dbReference type="PRINTS" id="PR00069">
    <property type="entry name" value="ALDKETRDTASE"/>
</dbReference>
<dbReference type="PANTHER" id="PTHR43364:SF4">
    <property type="entry name" value="NAD(P)-LINKED OXIDOREDUCTASE SUPERFAMILY PROTEIN"/>
    <property type="match status" value="1"/>
</dbReference>
<accession>A0A8H7RUX1</accession>
<evidence type="ECO:0000313" key="4">
    <source>
        <dbReference type="Proteomes" id="UP000646827"/>
    </source>
</evidence>